<sequence length="486" mass="55250">MPKTDRPRNLNIDKRPNRYLAVHGGYWRVSMAVPKELQAELGTRLIRGLNTKSVAIARMKRGPVVEEFKAKIEAAWAARGGRKRSVLAEAVEVRKLMSSADRNMADFLQQGVDERVQEILEAGGVTWVEVLDEDFGGPSQHPVYTPEAIEEARTFRSVAAGSATPIALHHAEFMASLTIKDRSKLDEPRALSLLLDWMRANEIYPFIENVTPQVARQFERYLQSSTELAWASKAKYLGRLKVYWAWLKKQEFAKENPFYDLTVKKQVAEAEAEEERPYTDTEVQRLFMGEPLEGRAMLDVMAVAALTGARLDAVICLKVGETDEGLFRFKKQKKEKHDRDVPIHPDLYEIVNRRAEGKGPDNDLFPEWPKAKPPSVKPRSSYFSKRFTFYSKKIGVRDEVENKRRSLVNFHSFRRWFITKLEHEGVNGDLIAAIVGHKRGGLTLDRYSSGPKLQAALEAISKVKLPPLDGTPVVETRGLKPMRRKP</sequence>
<dbReference type="Gene3D" id="1.10.443.10">
    <property type="entry name" value="Intergrase catalytic core"/>
    <property type="match status" value="1"/>
</dbReference>
<dbReference type="PROSITE" id="PS51898">
    <property type="entry name" value="TYR_RECOMBINASE"/>
    <property type="match status" value="1"/>
</dbReference>
<evidence type="ECO:0000256" key="2">
    <source>
        <dbReference type="ARBA" id="ARBA00022908"/>
    </source>
</evidence>
<reference evidence="6 7" key="1">
    <citation type="journal article" date="2023" name="PLoS ONE">
        <title>Complete genome assembly of Hawai'i environmental nontuberculous mycobacteria reveals unexpected co-isolation with methylobacteria.</title>
        <authorList>
            <person name="Hendrix J."/>
            <person name="Epperson L.E."/>
            <person name="Tong E.I."/>
            <person name="Chan Y.L."/>
            <person name="Hasan N.A."/>
            <person name="Dawrs S.N."/>
            <person name="Norton G.J."/>
            <person name="Virdi R."/>
            <person name="Crooks J.L."/>
            <person name="Chan E.D."/>
            <person name="Honda J.R."/>
            <person name="Strong M."/>
        </authorList>
    </citation>
    <scope>NUCLEOTIDE SEQUENCE [LARGE SCALE GENOMIC DNA]</scope>
    <source>
        <strain evidence="6 7">NJH_HI01</strain>
    </source>
</reference>
<dbReference type="Proteomes" id="UP001404845">
    <property type="component" value="Unassembled WGS sequence"/>
</dbReference>
<proteinExistence type="inferred from homology"/>
<dbReference type="EMBL" id="JAQYXL010000001">
    <property type="protein sequence ID" value="MEN3226506.1"/>
    <property type="molecule type" value="Genomic_DNA"/>
</dbReference>
<dbReference type="PANTHER" id="PTHR30349">
    <property type="entry name" value="PHAGE INTEGRASE-RELATED"/>
    <property type="match status" value="1"/>
</dbReference>
<comment type="similarity">
    <text evidence="1">Belongs to the 'phage' integrase family.</text>
</comment>
<keyword evidence="2" id="KW-0229">DNA integration</keyword>
<evidence type="ECO:0000256" key="3">
    <source>
        <dbReference type="ARBA" id="ARBA00023125"/>
    </source>
</evidence>
<accession>A0ABU9Z636</accession>
<protein>
    <submittedName>
        <fullName evidence="6">Tyrosine-type recombinase/integrase</fullName>
    </submittedName>
</protein>
<gene>
    <name evidence="6" type="ORF">PUR21_02285</name>
</gene>
<dbReference type="RefSeq" id="WP_200671255.1">
    <property type="nucleotide sequence ID" value="NZ_JACWCW010000057.1"/>
</dbReference>
<evidence type="ECO:0000259" key="5">
    <source>
        <dbReference type="PROSITE" id="PS51898"/>
    </source>
</evidence>
<evidence type="ECO:0000313" key="6">
    <source>
        <dbReference type="EMBL" id="MEN3226506.1"/>
    </source>
</evidence>
<feature type="domain" description="Tyr recombinase" evidence="5">
    <location>
        <begin position="273"/>
        <end position="465"/>
    </location>
</feature>
<dbReference type="InterPro" id="IPR013762">
    <property type="entry name" value="Integrase-like_cat_sf"/>
</dbReference>
<evidence type="ECO:0000256" key="1">
    <source>
        <dbReference type="ARBA" id="ARBA00008857"/>
    </source>
</evidence>
<dbReference type="InterPro" id="IPR050090">
    <property type="entry name" value="Tyrosine_recombinase_XerCD"/>
</dbReference>
<dbReference type="SUPFAM" id="SSF56349">
    <property type="entry name" value="DNA breaking-rejoining enzymes"/>
    <property type="match status" value="1"/>
</dbReference>
<comment type="caution">
    <text evidence="6">The sequence shown here is derived from an EMBL/GenBank/DDBJ whole genome shotgun (WGS) entry which is preliminary data.</text>
</comment>
<dbReference type="InterPro" id="IPR002104">
    <property type="entry name" value="Integrase_catalytic"/>
</dbReference>
<dbReference type="Pfam" id="PF00589">
    <property type="entry name" value="Phage_integrase"/>
    <property type="match status" value="1"/>
</dbReference>
<keyword evidence="7" id="KW-1185">Reference proteome</keyword>
<dbReference type="InterPro" id="IPR010998">
    <property type="entry name" value="Integrase_recombinase_N"/>
</dbReference>
<evidence type="ECO:0000256" key="4">
    <source>
        <dbReference type="ARBA" id="ARBA00023172"/>
    </source>
</evidence>
<organism evidence="6 7">
    <name type="scientific">Methylorubrum rhodesianum</name>
    <dbReference type="NCBI Taxonomy" id="29427"/>
    <lineage>
        <taxon>Bacteria</taxon>
        <taxon>Pseudomonadati</taxon>
        <taxon>Pseudomonadota</taxon>
        <taxon>Alphaproteobacteria</taxon>
        <taxon>Hyphomicrobiales</taxon>
        <taxon>Methylobacteriaceae</taxon>
        <taxon>Methylorubrum</taxon>
    </lineage>
</organism>
<dbReference type="InterPro" id="IPR011010">
    <property type="entry name" value="DNA_brk_join_enz"/>
</dbReference>
<keyword evidence="4" id="KW-0233">DNA recombination</keyword>
<evidence type="ECO:0000313" key="7">
    <source>
        <dbReference type="Proteomes" id="UP001404845"/>
    </source>
</evidence>
<dbReference type="Gene3D" id="1.10.150.130">
    <property type="match status" value="1"/>
</dbReference>
<dbReference type="PANTHER" id="PTHR30349:SF41">
    <property type="entry name" value="INTEGRASE_RECOMBINASE PROTEIN MJ0367-RELATED"/>
    <property type="match status" value="1"/>
</dbReference>
<keyword evidence="3" id="KW-0238">DNA-binding</keyword>
<name>A0ABU9Z636_9HYPH</name>